<dbReference type="SUPFAM" id="SSF52096">
    <property type="entry name" value="ClpP/crotonase"/>
    <property type="match status" value="1"/>
</dbReference>
<feature type="domain" description="Tail specific protease" evidence="2">
    <location>
        <begin position="199"/>
        <end position="408"/>
    </location>
</feature>
<dbReference type="Gene3D" id="3.90.226.10">
    <property type="entry name" value="2-enoyl-CoA Hydratase, Chain A, domain 1"/>
    <property type="match status" value="1"/>
</dbReference>
<keyword evidence="4" id="KW-1185">Reference proteome</keyword>
<organism evidence="3 4">
    <name type="scientific">Lacinutrix venerupis</name>
    <dbReference type="NCBI Taxonomy" id="1486034"/>
    <lineage>
        <taxon>Bacteria</taxon>
        <taxon>Pseudomonadati</taxon>
        <taxon>Bacteroidota</taxon>
        <taxon>Flavobacteriia</taxon>
        <taxon>Flavobacteriales</taxon>
        <taxon>Flavobacteriaceae</taxon>
        <taxon>Lacinutrix</taxon>
    </lineage>
</organism>
<evidence type="ECO:0000259" key="2">
    <source>
        <dbReference type="SMART" id="SM00245"/>
    </source>
</evidence>
<name>A0AAC9PWH1_9FLAO</name>
<dbReference type="PROSITE" id="PS51257">
    <property type="entry name" value="PROKAR_LIPOPROTEIN"/>
    <property type="match status" value="1"/>
</dbReference>
<dbReference type="EMBL" id="CP019352">
    <property type="protein sequence ID" value="APX99844.1"/>
    <property type="molecule type" value="Genomic_DNA"/>
</dbReference>
<dbReference type="Proteomes" id="UP000187506">
    <property type="component" value="Chromosome"/>
</dbReference>
<feature type="chain" id="PRO_5042267113" evidence="1">
    <location>
        <begin position="22"/>
        <end position="467"/>
    </location>
</feature>
<protein>
    <submittedName>
        <fullName evidence="3">Peptidase S41</fullName>
    </submittedName>
</protein>
<evidence type="ECO:0000313" key="3">
    <source>
        <dbReference type="EMBL" id="APX99844.1"/>
    </source>
</evidence>
<dbReference type="GO" id="GO:0004175">
    <property type="term" value="F:endopeptidase activity"/>
    <property type="evidence" value="ECO:0007669"/>
    <property type="project" value="TreeGrafter"/>
</dbReference>
<dbReference type="GO" id="GO:0008236">
    <property type="term" value="F:serine-type peptidase activity"/>
    <property type="evidence" value="ECO:0007669"/>
    <property type="project" value="InterPro"/>
</dbReference>
<dbReference type="InterPro" id="IPR036034">
    <property type="entry name" value="PDZ_sf"/>
</dbReference>
<evidence type="ECO:0000256" key="1">
    <source>
        <dbReference type="SAM" id="SignalP"/>
    </source>
</evidence>
<sequence>MKTPKILFLALLLPTLFTSCFEDLDDKAISSIDINEFVYRGLDAYYLYRDSVNDLVEDKANSAGYTDYLNNFSSPEALFENLLFDRENTDRFSWITDDYIALEQQFDGITKSNGMEFGLKRYTPGGSNLYGVVRLVLPNTSAEATGLKRGDLFNAVNGTQLTINNWRTLLNQDNFTLNLAEYNTNGTPEIDDDTIDTSTNTVNLSAIQYTENPVFKTAILNVEGENVGYLMYNAFTSNFDNALTAAFSEFQANNIQHLVLDLRYNPGGSVNSAAHLGSLITGQFSGQVFAKLQYNSLQQDDNFNYTFTTNTSNSLNLNKVYILATGSSASASEMVINSLNAYIEVVQIGTQTVGKSQASITLYDSPNFRRTEADPRHTYAMQPLVAITVNKDNTQVPAQGLTPLIEIEEEINNYGILGDENEPLLAEALAHIAATNRISNTPKGKKTKTVFDSNDLLPHTKDMYIER</sequence>
<evidence type="ECO:0000313" key="4">
    <source>
        <dbReference type="Proteomes" id="UP000187506"/>
    </source>
</evidence>
<keyword evidence="1" id="KW-0732">Signal</keyword>
<dbReference type="CDD" id="cd07561">
    <property type="entry name" value="Peptidase_S41_CPP_like"/>
    <property type="match status" value="1"/>
</dbReference>
<dbReference type="GO" id="GO:0006508">
    <property type="term" value="P:proteolysis"/>
    <property type="evidence" value="ECO:0007669"/>
    <property type="project" value="InterPro"/>
</dbReference>
<dbReference type="InterPro" id="IPR005151">
    <property type="entry name" value="Tail-specific_protease"/>
</dbReference>
<dbReference type="Gene3D" id="2.30.42.10">
    <property type="match status" value="1"/>
</dbReference>
<dbReference type="PANTHER" id="PTHR32060:SF30">
    <property type="entry name" value="CARBOXY-TERMINAL PROCESSING PROTEASE CTPA"/>
    <property type="match status" value="1"/>
</dbReference>
<dbReference type="AlphaFoldDB" id="A0AAC9PWH1"/>
<dbReference type="RefSeq" id="WP_076732492.1">
    <property type="nucleotide sequence ID" value="NZ_CP019352.1"/>
</dbReference>
<dbReference type="SUPFAM" id="SSF50156">
    <property type="entry name" value="PDZ domain-like"/>
    <property type="match status" value="1"/>
</dbReference>
<proteinExistence type="predicted"/>
<dbReference type="GO" id="GO:0007165">
    <property type="term" value="P:signal transduction"/>
    <property type="evidence" value="ECO:0007669"/>
    <property type="project" value="TreeGrafter"/>
</dbReference>
<feature type="signal peptide" evidence="1">
    <location>
        <begin position="1"/>
        <end position="21"/>
    </location>
</feature>
<accession>A0AAC9PWH1</accession>
<dbReference type="Gene3D" id="3.30.750.170">
    <property type="match status" value="1"/>
</dbReference>
<dbReference type="InterPro" id="IPR029045">
    <property type="entry name" value="ClpP/crotonase-like_dom_sf"/>
</dbReference>
<dbReference type="SMART" id="SM00245">
    <property type="entry name" value="TSPc"/>
    <property type="match status" value="1"/>
</dbReference>
<dbReference type="InterPro" id="IPR041613">
    <property type="entry name" value="Pept_S41_N"/>
</dbReference>
<gene>
    <name evidence="3" type="ORF">BWR22_05810</name>
</gene>
<dbReference type="GO" id="GO:0030288">
    <property type="term" value="C:outer membrane-bounded periplasmic space"/>
    <property type="evidence" value="ECO:0007669"/>
    <property type="project" value="TreeGrafter"/>
</dbReference>
<dbReference type="PANTHER" id="PTHR32060">
    <property type="entry name" value="TAIL-SPECIFIC PROTEASE"/>
    <property type="match status" value="1"/>
</dbReference>
<dbReference type="Pfam" id="PF03572">
    <property type="entry name" value="Peptidase_S41"/>
    <property type="match status" value="1"/>
</dbReference>
<reference evidence="3 4" key="1">
    <citation type="submission" date="2017-01" db="EMBL/GenBank/DDBJ databases">
        <title>Complete genome of Lacinutrix venerupis DOK2-8 isolated from seawater in Dokdo.</title>
        <authorList>
            <person name="Chi W.-J."/>
            <person name="Kim J.H."/>
        </authorList>
    </citation>
    <scope>NUCLEOTIDE SEQUENCE [LARGE SCALE GENOMIC DNA]</scope>
    <source>
        <strain evidence="3 4">DOK2-8</strain>
    </source>
</reference>
<dbReference type="KEGG" id="lvn:BWR22_05810"/>
<dbReference type="Pfam" id="PF18294">
    <property type="entry name" value="Pept_S41_N"/>
    <property type="match status" value="1"/>
</dbReference>